<dbReference type="Proteomes" id="UP000886520">
    <property type="component" value="Chromosome 1"/>
</dbReference>
<keyword evidence="8" id="KW-1185">Reference proteome</keyword>
<evidence type="ECO:0000256" key="2">
    <source>
        <dbReference type="ARBA" id="ARBA00022723"/>
    </source>
</evidence>
<dbReference type="InterPro" id="IPR050295">
    <property type="entry name" value="Plant_2OG-oxidoreductases"/>
</dbReference>
<dbReference type="AlphaFoldDB" id="A0A9D4ZT43"/>
<dbReference type="Pfam" id="PF03171">
    <property type="entry name" value="2OG-FeII_Oxy"/>
    <property type="match status" value="1"/>
</dbReference>
<protein>
    <recommendedName>
        <fullName evidence="6">Fe2OG dioxygenase domain-containing protein</fullName>
    </recommendedName>
</protein>
<evidence type="ECO:0000259" key="6">
    <source>
        <dbReference type="PROSITE" id="PS51471"/>
    </source>
</evidence>
<reference evidence="7" key="1">
    <citation type="submission" date="2021-01" db="EMBL/GenBank/DDBJ databases">
        <title>Adiantum capillus-veneris genome.</title>
        <authorList>
            <person name="Fang Y."/>
            <person name="Liao Q."/>
        </authorList>
    </citation>
    <scope>NUCLEOTIDE SEQUENCE</scope>
    <source>
        <strain evidence="7">H3</strain>
        <tissue evidence="7">Leaf</tissue>
    </source>
</reference>
<dbReference type="InterPro" id="IPR044861">
    <property type="entry name" value="IPNS-like_FE2OG_OXY"/>
</dbReference>
<evidence type="ECO:0000256" key="1">
    <source>
        <dbReference type="ARBA" id="ARBA00008056"/>
    </source>
</evidence>
<evidence type="ECO:0000256" key="5">
    <source>
        <dbReference type="SAM" id="MobiDB-lite"/>
    </source>
</evidence>
<dbReference type="InterPro" id="IPR005123">
    <property type="entry name" value="Oxoglu/Fe-dep_dioxygenase_dom"/>
</dbReference>
<evidence type="ECO:0000256" key="4">
    <source>
        <dbReference type="RuleBase" id="RU003682"/>
    </source>
</evidence>
<dbReference type="GO" id="GO:0016491">
    <property type="term" value="F:oxidoreductase activity"/>
    <property type="evidence" value="ECO:0007669"/>
    <property type="project" value="UniProtKB-KW"/>
</dbReference>
<dbReference type="SUPFAM" id="SSF51197">
    <property type="entry name" value="Clavaminate synthase-like"/>
    <property type="match status" value="1"/>
</dbReference>
<accession>A0A9D4ZT43</accession>
<comment type="caution">
    <text evidence="7">The sequence shown here is derived from an EMBL/GenBank/DDBJ whole genome shotgun (WGS) entry which is preliminary data.</text>
</comment>
<dbReference type="InterPro" id="IPR027443">
    <property type="entry name" value="IPNS-like_sf"/>
</dbReference>
<dbReference type="PANTHER" id="PTHR47991">
    <property type="entry name" value="OXOGLUTARATE/IRON-DEPENDENT DIOXYGENASE"/>
    <property type="match status" value="1"/>
</dbReference>
<dbReference type="GO" id="GO:0046872">
    <property type="term" value="F:metal ion binding"/>
    <property type="evidence" value="ECO:0007669"/>
    <property type="project" value="UniProtKB-KW"/>
</dbReference>
<dbReference type="PROSITE" id="PS51471">
    <property type="entry name" value="FE2OG_OXY"/>
    <property type="match status" value="1"/>
</dbReference>
<evidence type="ECO:0000313" key="7">
    <source>
        <dbReference type="EMBL" id="KAI5084487.1"/>
    </source>
</evidence>
<sequence length="362" mass="41129">MAQEQELSVVEEAEHESKAHDDDNAELTRLGAEDDEKQQEERSGFDAIRAAFSTVPVPAQPLKQGWEIPVIDLSLLHGSNSRRHAVDQIAKACQEWGFFHVINHGIQEKVIDDMWLAYDVLFRVPPHERAKFDNGPFLPPDIMKILSEKLHSMPKFGESRDTIRFSKLNPDDEEAIPNTPHGFREPAIVFYRALRDVGFKLLEAISESLGMESEYIRRATGNNPCVNSSIHRYLPYHDANNTMGLNPHQDIDTLTLLIQSDIAGLQVLKEDRWVEVRPLPGSLVVNVGEVIQAFTNNKYQSVMHRAMLNKENLRSSISCFLLPTPESIIEPLPHLVSAENPPLRASCTWETYYYNHYASLLK</sequence>
<feature type="region of interest" description="Disordered" evidence="5">
    <location>
        <begin position="1"/>
        <end position="43"/>
    </location>
</feature>
<proteinExistence type="inferred from homology"/>
<evidence type="ECO:0000313" key="8">
    <source>
        <dbReference type="Proteomes" id="UP000886520"/>
    </source>
</evidence>
<dbReference type="InterPro" id="IPR026992">
    <property type="entry name" value="DIOX_N"/>
</dbReference>
<evidence type="ECO:0000256" key="3">
    <source>
        <dbReference type="ARBA" id="ARBA00023004"/>
    </source>
</evidence>
<dbReference type="OrthoDB" id="288590at2759"/>
<comment type="similarity">
    <text evidence="1 4">Belongs to the iron/ascorbate-dependent oxidoreductase family.</text>
</comment>
<feature type="domain" description="Fe2OG dioxygenase" evidence="6">
    <location>
        <begin position="221"/>
        <end position="323"/>
    </location>
</feature>
<keyword evidence="4" id="KW-0560">Oxidoreductase</keyword>
<name>A0A9D4ZT43_ADICA</name>
<dbReference type="EMBL" id="JABFUD020000001">
    <property type="protein sequence ID" value="KAI5084487.1"/>
    <property type="molecule type" value="Genomic_DNA"/>
</dbReference>
<dbReference type="Gene3D" id="2.60.120.330">
    <property type="entry name" value="B-lactam Antibiotic, Isopenicillin N Synthase, Chain"/>
    <property type="match status" value="1"/>
</dbReference>
<gene>
    <name evidence="7" type="ORF">GOP47_0000656</name>
</gene>
<keyword evidence="2 4" id="KW-0479">Metal-binding</keyword>
<organism evidence="7 8">
    <name type="scientific">Adiantum capillus-veneris</name>
    <name type="common">Maidenhair fern</name>
    <dbReference type="NCBI Taxonomy" id="13818"/>
    <lineage>
        <taxon>Eukaryota</taxon>
        <taxon>Viridiplantae</taxon>
        <taxon>Streptophyta</taxon>
        <taxon>Embryophyta</taxon>
        <taxon>Tracheophyta</taxon>
        <taxon>Polypodiopsida</taxon>
        <taxon>Polypodiidae</taxon>
        <taxon>Polypodiales</taxon>
        <taxon>Pteridineae</taxon>
        <taxon>Pteridaceae</taxon>
        <taxon>Vittarioideae</taxon>
        <taxon>Adiantum</taxon>
    </lineage>
</organism>
<dbReference type="Pfam" id="PF14226">
    <property type="entry name" value="DIOX_N"/>
    <property type="match status" value="1"/>
</dbReference>
<keyword evidence="3 4" id="KW-0408">Iron</keyword>